<dbReference type="PANTHER" id="PTHR43020:SF2">
    <property type="entry name" value="MITOCHONDRIAL TRNA METHYLTHIOTRANSFERASE CDK5RAP1"/>
    <property type="match status" value="1"/>
</dbReference>
<feature type="binding site" evidence="14">
    <location>
        <position position="103"/>
    </location>
    <ligand>
        <name>[4Fe-4S] cluster</name>
        <dbReference type="ChEBI" id="CHEBI:49883"/>
        <label>1</label>
    </ligand>
</feature>
<evidence type="ECO:0000259" key="17">
    <source>
        <dbReference type="PROSITE" id="PS51918"/>
    </source>
</evidence>
<dbReference type="RefSeq" id="WP_269783211.1">
    <property type="nucleotide sequence ID" value="NZ_BSPD01000030.1"/>
</dbReference>
<evidence type="ECO:0000256" key="1">
    <source>
        <dbReference type="ARBA" id="ARBA00003234"/>
    </source>
</evidence>
<keyword evidence="2 14" id="KW-0004">4Fe-4S</keyword>
<comment type="subcellular location">
    <subcellularLocation>
        <location evidence="14">Cytoplasm</location>
    </subcellularLocation>
</comment>
<dbReference type="AlphaFoldDB" id="A0AA37T4C4"/>
<evidence type="ECO:0000256" key="13">
    <source>
        <dbReference type="ARBA" id="ARBA00052587"/>
    </source>
</evidence>
<sequence>MSDPTAAIEAATSETSTEDQKVKKLFIQTHGCQMNEYDSNRMRDLLGESHQMVATEDPEEADVLLINTCSIREKAQEKLFHQLGRWKHLKSKNPDVVIGVGGCVASQEGDAIAKRAPFVDLIFGPQTLHRLPEMMETPRDNGAVVVDISFPEIEKFDRLPEPEADGVSAFVSIMEGCSKYCTFCVVPYTRGEEVSRPVADVLAEVAHLAGQGVREINLLGQNVNAYRGDGPHGASVDLAELIHYVAAIDGIDRIRFTTSHPVEFSDSLIEAYAEVPELVSHLHLPVQSGSDRILMAMKRGHTALEYKSKLRKIRKLRPDISFSSDFIIGFPGETEADFEATMKLIADMEFDTSFSFIYSQRPGTPAADLPDDTPEEVKKQRLKILQDRIVQQAMAISRRMVGNTERVLVSGYSKKDPGQLSGRTENNRVVNFRCDTPELIGKFADILIEEALPNSLRGTLMASELEEDFF</sequence>
<gene>
    <name evidence="14 18" type="primary">miaB</name>
    <name evidence="18" type="ORF">GCM10007877_12530</name>
</gene>
<dbReference type="NCBIfam" id="TIGR00089">
    <property type="entry name" value="MiaB/RimO family radical SAM methylthiotransferase"/>
    <property type="match status" value="1"/>
</dbReference>
<evidence type="ECO:0000259" key="16">
    <source>
        <dbReference type="PROSITE" id="PS51449"/>
    </source>
</evidence>
<dbReference type="InterPro" id="IPR007197">
    <property type="entry name" value="rSAM"/>
</dbReference>
<dbReference type="InterPro" id="IPR006463">
    <property type="entry name" value="MiaB_methiolase"/>
</dbReference>
<comment type="catalytic activity">
    <reaction evidence="11">
        <text>N(6)-dimethylallyladenosine(37) in tRNA + (sulfur carrier)-SH + AH2 + S-adenosyl-L-methionine = 2-thio-N(6)-dimethylallyladenosine(37) in tRNA + (sulfur carrier)-H + 5'-deoxyadenosine + L-methionine + A + H(+)</text>
        <dbReference type="Rhea" id="RHEA:36339"/>
        <dbReference type="Rhea" id="RHEA-COMP:10375"/>
        <dbReference type="Rhea" id="RHEA-COMP:10377"/>
        <dbReference type="Rhea" id="RHEA-COMP:14737"/>
        <dbReference type="Rhea" id="RHEA-COMP:14739"/>
        <dbReference type="ChEBI" id="CHEBI:13193"/>
        <dbReference type="ChEBI" id="CHEBI:15378"/>
        <dbReference type="ChEBI" id="CHEBI:17319"/>
        <dbReference type="ChEBI" id="CHEBI:17499"/>
        <dbReference type="ChEBI" id="CHEBI:29917"/>
        <dbReference type="ChEBI" id="CHEBI:57844"/>
        <dbReference type="ChEBI" id="CHEBI:59789"/>
        <dbReference type="ChEBI" id="CHEBI:64428"/>
        <dbReference type="ChEBI" id="CHEBI:74415"/>
        <dbReference type="ChEBI" id="CHEBI:74416"/>
    </reaction>
    <physiologicalReaction direction="left-to-right" evidence="11">
        <dbReference type="Rhea" id="RHEA:36340"/>
    </physiologicalReaction>
</comment>
<keyword evidence="8 14" id="KW-0408">Iron</keyword>
<comment type="similarity">
    <text evidence="14">Belongs to the methylthiotransferase family. MiaB subfamily.</text>
</comment>
<dbReference type="SMART" id="SM00729">
    <property type="entry name" value="Elp3"/>
    <property type="match status" value="1"/>
</dbReference>
<dbReference type="PROSITE" id="PS51449">
    <property type="entry name" value="MTTASE_N"/>
    <property type="match status" value="1"/>
</dbReference>
<evidence type="ECO:0000256" key="6">
    <source>
        <dbReference type="ARBA" id="ARBA00022694"/>
    </source>
</evidence>
<comment type="catalytic activity">
    <reaction evidence="12">
        <text>2-thio-N(6)-dimethylallyladenosine(37) in tRNA + S-adenosyl-L-methionine = 2-methylsulfanyl-N(6)-dimethylallyladenosine(37) in tRNA + S-adenosyl-L-homocysteine + H(+)</text>
        <dbReference type="Rhea" id="RHEA:37063"/>
        <dbReference type="Rhea" id="RHEA-COMP:10376"/>
        <dbReference type="Rhea" id="RHEA-COMP:10377"/>
        <dbReference type="ChEBI" id="CHEBI:15378"/>
        <dbReference type="ChEBI" id="CHEBI:57856"/>
        <dbReference type="ChEBI" id="CHEBI:59789"/>
        <dbReference type="ChEBI" id="CHEBI:74416"/>
        <dbReference type="ChEBI" id="CHEBI:74417"/>
    </reaction>
    <physiologicalReaction direction="left-to-right" evidence="12">
        <dbReference type="Rhea" id="RHEA:37064"/>
    </physiologicalReaction>
</comment>
<feature type="domain" description="MTTase N-terminal" evidence="16">
    <location>
        <begin position="23"/>
        <end position="140"/>
    </location>
</feature>
<feature type="domain" description="TRAM" evidence="15">
    <location>
        <begin position="398"/>
        <end position="462"/>
    </location>
</feature>
<evidence type="ECO:0000256" key="7">
    <source>
        <dbReference type="ARBA" id="ARBA00022723"/>
    </source>
</evidence>
<evidence type="ECO:0000256" key="8">
    <source>
        <dbReference type="ARBA" id="ARBA00023004"/>
    </source>
</evidence>
<dbReference type="PROSITE" id="PS01278">
    <property type="entry name" value="MTTASE_RADICAL"/>
    <property type="match status" value="1"/>
</dbReference>
<evidence type="ECO:0000256" key="3">
    <source>
        <dbReference type="ARBA" id="ARBA00022490"/>
    </source>
</evidence>
<dbReference type="PROSITE" id="PS51918">
    <property type="entry name" value="RADICAL_SAM"/>
    <property type="match status" value="1"/>
</dbReference>
<evidence type="ECO:0000256" key="10">
    <source>
        <dbReference type="ARBA" id="ARBA00033765"/>
    </source>
</evidence>
<dbReference type="GO" id="GO:0051539">
    <property type="term" value="F:4 iron, 4 sulfur cluster binding"/>
    <property type="evidence" value="ECO:0007669"/>
    <property type="project" value="UniProtKB-UniRule"/>
</dbReference>
<dbReference type="InterPro" id="IPR038135">
    <property type="entry name" value="Methylthiotransferase_N_sf"/>
</dbReference>
<evidence type="ECO:0000313" key="18">
    <source>
        <dbReference type="EMBL" id="GLS25539.1"/>
    </source>
</evidence>
<dbReference type="HAMAP" id="MF_01864">
    <property type="entry name" value="tRNA_metthiotr_MiaB"/>
    <property type="match status" value="1"/>
</dbReference>
<protein>
    <recommendedName>
        <fullName evidence="10 14">tRNA-2-methylthio-N(6)-dimethylallyladenosine synthase</fullName>
        <ecNumber evidence="10 14">2.8.4.3</ecNumber>
    </recommendedName>
    <alternativeName>
        <fullName evidence="14">(Dimethylallyl)adenosine tRNA methylthiotransferase MiaB</fullName>
    </alternativeName>
    <alternativeName>
        <fullName evidence="14">tRNA-i(6)A37 methylthiotransferase</fullName>
    </alternativeName>
</protein>
<dbReference type="GO" id="GO:0046872">
    <property type="term" value="F:metal ion binding"/>
    <property type="evidence" value="ECO:0007669"/>
    <property type="project" value="UniProtKB-KW"/>
</dbReference>
<dbReference type="Gene3D" id="3.40.50.12160">
    <property type="entry name" value="Methylthiotransferase, N-terminal domain"/>
    <property type="match status" value="1"/>
</dbReference>
<dbReference type="SFLD" id="SFLDF00273">
    <property type="entry name" value="(dimethylallyl)adenosine_tRNA"/>
    <property type="match status" value="1"/>
</dbReference>
<keyword evidence="5 14" id="KW-0949">S-adenosyl-L-methionine</keyword>
<dbReference type="InterPro" id="IPR002792">
    <property type="entry name" value="TRAM_dom"/>
</dbReference>
<feature type="binding site" evidence="14">
    <location>
        <position position="184"/>
    </location>
    <ligand>
        <name>[4Fe-4S] cluster</name>
        <dbReference type="ChEBI" id="CHEBI:49883"/>
        <label>2</label>
        <note>4Fe-4S-S-AdoMet</note>
    </ligand>
</feature>
<organism evidence="18 19">
    <name type="scientific">Marinibactrum halimedae</name>
    <dbReference type="NCBI Taxonomy" id="1444977"/>
    <lineage>
        <taxon>Bacteria</taxon>
        <taxon>Pseudomonadati</taxon>
        <taxon>Pseudomonadota</taxon>
        <taxon>Gammaproteobacteria</taxon>
        <taxon>Cellvibrionales</taxon>
        <taxon>Cellvibrionaceae</taxon>
        <taxon>Marinibactrum</taxon>
    </lineage>
</organism>
<evidence type="ECO:0000256" key="5">
    <source>
        <dbReference type="ARBA" id="ARBA00022691"/>
    </source>
</evidence>
<dbReference type="SFLD" id="SFLDS00029">
    <property type="entry name" value="Radical_SAM"/>
    <property type="match status" value="1"/>
</dbReference>
<dbReference type="GO" id="GO:0005829">
    <property type="term" value="C:cytosol"/>
    <property type="evidence" value="ECO:0007669"/>
    <property type="project" value="TreeGrafter"/>
</dbReference>
<dbReference type="SUPFAM" id="SSF102114">
    <property type="entry name" value="Radical SAM enzymes"/>
    <property type="match status" value="1"/>
</dbReference>
<dbReference type="InterPro" id="IPR020612">
    <property type="entry name" value="Methylthiotransferase_CS"/>
</dbReference>
<evidence type="ECO:0000256" key="14">
    <source>
        <dbReference type="HAMAP-Rule" id="MF_01864"/>
    </source>
</evidence>
<feature type="binding site" evidence="14">
    <location>
        <position position="69"/>
    </location>
    <ligand>
        <name>[4Fe-4S] cluster</name>
        <dbReference type="ChEBI" id="CHEBI:49883"/>
        <label>1</label>
    </ligand>
</feature>
<dbReference type="FunFam" id="3.80.30.20:FF:000001">
    <property type="entry name" value="tRNA-2-methylthio-N(6)-dimethylallyladenosine synthase 2"/>
    <property type="match status" value="1"/>
</dbReference>
<accession>A0AA37T4C4</accession>
<feature type="domain" description="Radical SAM core" evidence="17">
    <location>
        <begin position="163"/>
        <end position="395"/>
    </location>
</feature>
<dbReference type="Pfam" id="PF01938">
    <property type="entry name" value="TRAM"/>
    <property type="match status" value="1"/>
</dbReference>
<proteinExistence type="inferred from homology"/>
<keyword evidence="4 14" id="KW-0808">Transferase</keyword>
<dbReference type="Proteomes" id="UP001156870">
    <property type="component" value="Unassembled WGS sequence"/>
</dbReference>
<dbReference type="GO" id="GO:0035597">
    <property type="term" value="F:tRNA-2-methylthio-N(6)-dimethylallyladenosine(37) synthase activity"/>
    <property type="evidence" value="ECO:0007669"/>
    <property type="project" value="UniProtKB-EC"/>
</dbReference>
<feature type="binding site" evidence="14">
    <location>
        <position position="32"/>
    </location>
    <ligand>
        <name>[4Fe-4S] cluster</name>
        <dbReference type="ChEBI" id="CHEBI:49883"/>
        <label>1</label>
    </ligand>
</feature>
<dbReference type="PROSITE" id="PS50926">
    <property type="entry name" value="TRAM"/>
    <property type="match status" value="1"/>
</dbReference>
<evidence type="ECO:0000256" key="9">
    <source>
        <dbReference type="ARBA" id="ARBA00023014"/>
    </source>
</evidence>
<dbReference type="Gene3D" id="3.80.30.20">
    <property type="entry name" value="tm_1862 like domain"/>
    <property type="match status" value="1"/>
</dbReference>
<dbReference type="EMBL" id="BSPD01000030">
    <property type="protein sequence ID" value="GLS25539.1"/>
    <property type="molecule type" value="Genomic_DNA"/>
</dbReference>
<evidence type="ECO:0000256" key="2">
    <source>
        <dbReference type="ARBA" id="ARBA00022485"/>
    </source>
</evidence>
<dbReference type="InterPro" id="IPR006638">
    <property type="entry name" value="Elp3/MiaA/NifB-like_rSAM"/>
</dbReference>
<evidence type="ECO:0000259" key="15">
    <source>
        <dbReference type="PROSITE" id="PS50926"/>
    </source>
</evidence>
<dbReference type="SFLD" id="SFLDG01082">
    <property type="entry name" value="B12-binding_domain_containing"/>
    <property type="match status" value="1"/>
</dbReference>
<comment type="subunit">
    <text evidence="14">Monomer.</text>
</comment>
<dbReference type="SFLD" id="SFLDG01061">
    <property type="entry name" value="methylthiotransferase"/>
    <property type="match status" value="1"/>
</dbReference>
<evidence type="ECO:0000256" key="11">
    <source>
        <dbReference type="ARBA" id="ARBA00050926"/>
    </source>
</evidence>
<dbReference type="InterPro" id="IPR005839">
    <property type="entry name" value="Methylthiotransferase"/>
</dbReference>
<keyword evidence="3 14" id="KW-0963">Cytoplasm</keyword>
<keyword evidence="6 14" id="KW-0819">tRNA processing</keyword>
<comment type="function">
    <text evidence="1 14">Catalyzes the methylthiolation of N6-(dimethylallyl)adenosine (i(6)A), leading to the formation of 2-methylthio-N6-(dimethylallyl)adenosine (ms(2)i(6)A) at position 37 in tRNAs that read codons beginning with uridine.</text>
</comment>
<reference evidence="18 19" key="1">
    <citation type="journal article" date="2014" name="Int. J. Syst. Evol. Microbiol.">
        <title>Complete genome sequence of Corynebacterium casei LMG S-19264T (=DSM 44701T), isolated from a smear-ripened cheese.</title>
        <authorList>
            <consortium name="US DOE Joint Genome Institute (JGI-PGF)"/>
            <person name="Walter F."/>
            <person name="Albersmeier A."/>
            <person name="Kalinowski J."/>
            <person name="Ruckert C."/>
        </authorList>
    </citation>
    <scope>NUCLEOTIDE SEQUENCE [LARGE SCALE GENOMIC DNA]</scope>
    <source>
        <strain evidence="18 19">NBRC 110095</strain>
    </source>
</reference>
<evidence type="ECO:0000313" key="19">
    <source>
        <dbReference type="Proteomes" id="UP001156870"/>
    </source>
</evidence>
<keyword evidence="19" id="KW-1185">Reference proteome</keyword>
<comment type="catalytic activity">
    <reaction evidence="13">
        <text>N(6)-dimethylallyladenosine(37) in tRNA + (sulfur carrier)-SH + AH2 + 2 S-adenosyl-L-methionine = 2-methylsulfanyl-N(6)-dimethylallyladenosine(37) in tRNA + (sulfur carrier)-H + 5'-deoxyadenosine + L-methionine + A + S-adenosyl-L-homocysteine + 2 H(+)</text>
        <dbReference type="Rhea" id="RHEA:37067"/>
        <dbReference type="Rhea" id="RHEA-COMP:10375"/>
        <dbReference type="Rhea" id="RHEA-COMP:10376"/>
        <dbReference type="Rhea" id="RHEA-COMP:14737"/>
        <dbReference type="Rhea" id="RHEA-COMP:14739"/>
        <dbReference type="ChEBI" id="CHEBI:13193"/>
        <dbReference type="ChEBI" id="CHEBI:15378"/>
        <dbReference type="ChEBI" id="CHEBI:17319"/>
        <dbReference type="ChEBI" id="CHEBI:17499"/>
        <dbReference type="ChEBI" id="CHEBI:29917"/>
        <dbReference type="ChEBI" id="CHEBI:57844"/>
        <dbReference type="ChEBI" id="CHEBI:57856"/>
        <dbReference type="ChEBI" id="CHEBI:59789"/>
        <dbReference type="ChEBI" id="CHEBI:64428"/>
        <dbReference type="ChEBI" id="CHEBI:74415"/>
        <dbReference type="ChEBI" id="CHEBI:74417"/>
        <dbReference type="EC" id="2.8.4.3"/>
    </reaction>
    <physiologicalReaction direction="left-to-right" evidence="13">
        <dbReference type="Rhea" id="RHEA:37068"/>
    </physiologicalReaction>
</comment>
<dbReference type="FunFam" id="3.40.50.12160:FF:000001">
    <property type="entry name" value="tRNA-2-methylthio-N(6)-dimethylallyladenosine synthase"/>
    <property type="match status" value="1"/>
</dbReference>
<dbReference type="CDD" id="cd01335">
    <property type="entry name" value="Radical_SAM"/>
    <property type="match status" value="1"/>
</dbReference>
<dbReference type="InterPro" id="IPR023404">
    <property type="entry name" value="rSAM_horseshoe"/>
</dbReference>
<dbReference type="InterPro" id="IPR058240">
    <property type="entry name" value="rSAM_sf"/>
</dbReference>
<evidence type="ECO:0000256" key="4">
    <source>
        <dbReference type="ARBA" id="ARBA00022679"/>
    </source>
</evidence>
<comment type="cofactor">
    <cofactor evidence="14">
        <name>[4Fe-4S] cluster</name>
        <dbReference type="ChEBI" id="CHEBI:49883"/>
    </cofactor>
    <text evidence="14">Binds 2 [4Fe-4S] clusters. One cluster is coordinated with 3 cysteines and an exchangeable S-adenosyl-L-methionine.</text>
</comment>
<keyword evidence="9 14" id="KW-0411">Iron-sulfur</keyword>
<dbReference type="PANTHER" id="PTHR43020">
    <property type="entry name" value="CDK5 REGULATORY SUBUNIT-ASSOCIATED PROTEIN 1"/>
    <property type="match status" value="1"/>
</dbReference>
<name>A0AA37T4C4_9GAMM</name>
<dbReference type="EC" id="2.8.4.3" evidence="10 14"/>
<feature type="binding site" evidence="14">
    <location>
        <position position="177"/>
    </location>
    <ligand>
        <name>[4Fe-4S] cluster</name>
        <dbReference type="ChEBI" id="CHEBI:49883"/>
        <label>2</label>
        <note>4Fe-4S-S-AdoMet</note>
    </ligand>
</feature>
<dbReference type="NCBIfam" id="TIGR01574">
    <property type="entry name" value="miaB-methiolase"/>
    <property type="match status" value="1"/>
</dbReference>
<keyword evidence="7 14" id="KW-0479">Metal-binding</keyword>
<evidence type="ECO:0000256" key="12">
    <source>
        <dbReference type="ARBA" id="ARBA00052380"/>
    </source>
</evidence>
<feature type="binding site" evidence="14">
    <location>
        <position position="181"/>
    </location>
    <ligand>
        <name>[4Fe-4S] cluster</name>
        <dbReference type="ChEBI" id="CHEBI:49883"/>
        <label>2</label>
        <note>4Fe-4S-S-AdoMet</note>
    </ligand>
</feature>
<comment type="caution">
    <text evidence="18">The sequence shown here is derived from an EMBL/GenBank/DDBJ whole genome shotgun (WGS) entry which is preliminary data.</text>
</comment>
<dbReference type="Pfam" id="PF00919">
    <property type="entry name" value="UPF0004"/>
    <property type="match status" value="1"/>
</dbReference>
<dbReference type="Pfam" id="PF04055">
    <property type="entry name" value="Radical_SAM"/>
    <property type="match status" value="1"/>
</dbReference>
<dbReference type="InterPro" id="IPR013848">
    <property type="entry name" value="Methylthiotransferase_N"/>
</dbReference>